<proteinExistence type="predicted"/>
<organism evidence="1 2">
    <name type="scientific">Pararge aegeria aegeria</name>
    <dbReference type="NCBI Taxonomy" id="348720"/>
    <lineage>
        <taxon>Eukaryota</taxon>
        <taxon>Metazoa</taxon>
        <taxon>Ecdysozoa</taxon>
        <taxon>Arthropoda</taxon>
        <taxon>Hexapoda</taxon>
        <taxon>Insecta</taxon>
        <taxon>Pterygota</taxon>
        <taxon>Neoptera</taxon>
        <taxon>Endopterygota</taxon>
        <taxon>Lepidoptera</taxon>
        <taxon>Glossata</taxon>
        <taxon>Ditrysia</taxon>
        <taxon>Papilionoidea</taxon>
        <taxon>Nymphalidae</taxon>
        <taxon>Satyrinae</taxon>
        <taxon>Satyrini</taxon>
        <taxon>Parargina</taxon>
        <taxon>Pararge</taxon>
    </lineage>
</organism>
<reference evidence="1" key="1">
    <citation type="submission" date="2022-03" db="EMBL/GenBank/DDBJ databases">
        <authorList>
            <person name="Lindestad O."/>
        </authorList>
    </citation>
    <scope>NUCLEOTIDE SEQUENCE</scope>
</reference>
<keyword evidence="2" id="KW-1185">Reference proteome</keyword>
<protein>
    <submittedName>
        <fullName evidence="1">Jg14833 protein</fullName>
    </submittedName>
</protein>
<comment type="caution">
    <text evidence="1">The sequence shown here is derived from an EMBL/GenBank/DDBJ whole genome shotgun (WGS) entry which is preliminary data.</text>
</comment>
<feature type="non-terminal residue" evidence="1">
    <location>
        <position position="1"/>
    </location>
</feature>
<evidence type="ECO:0000313" key="1">
    <source>
        <dbReference type="EMBL" id="CAH2208679.1"/>
    </source>
</evidence>
<gene>
    <name evidence="1" type="primary">jg14833</name>
    <name evidence="1" type="ORF">PAEG_LOCUS1229</name>
</gene>
<dbReference type="AlphaFoldDB" id="A0A8S4QK60"/>
<evidence type="ECO:0000313" key="2">
    <source>
        <dbReference type="Proteomes" id="UP000838756"/>
    </source>
</evidence>
<dbReference type="EMBL" id="CAKXAJ010004255">
    <property type="protein sequence ID" value="CAH2208679.1"/>
    <property type="molecule type" value="Genomic_DNA"/>
</dbReference>
<name>A0A8S4QK60_9NEOP</name>
<dbReference type="Proteomes" id="UP000838756">
    <property type="component" value="Unassembled WGS sequence"/>
</dbReference>
<sequence length="50" mass="5958">MLVSYQERIIEDVDGDKVKYRMKEYLEFDEEASFPLTLDDEVTIVNVAYH</sequence>
<dbReference type="OrthoDB" id="195015at2759"/>
<accession>A0A8S4QK60</accession>